<keyword evidence="4" id="KW-1003">Cell membrane</keyword>
<dbReference type="CDD" id="cd06550">
    <property type="entry name" value="TM_ABC_iron-siderophores_like"/>
    <property type="match status" value="1"/>
</dbReference>
<proteinExistence type="inferred from homology"/>
<keyword evidence="3" id="KW-0813">Transport</keyword>
<name>A0ABT7LHE4_9BURK</name>
<sequence>MKPWTLLLLLLLIATGLCLAGVAVGSTGFSFNILAAQDAMQEQILWQIRFPRSVGSLLAGALLGLGGAIAQGLFRNPLADPYLLGASAGASLGVAVLLVAIGVSPAAVALMLRIGLTGTAFIGALAGVSLTLLLAHGVEQSIRLLLAGVIVGVVLFALTSLLTLMTPDIMRPMQAFMLGTSGFLSWASVWVLAPALLLCLLGAVGASRALDALTLGEATARSLGVRLSLVRLFLIAVLALATGAAVAQAGLIAFVGLVAPHLVRSRVLCTHGWLLMLSALTGGCLLLSADIVARWVIAPQELPVGVVTSLLGGAYLLVLMHRGPLSEKRA</sequence>
<dbReference type="Pfam" id="PF01032">
    <property type="entry name" value="FecCD"/>
    <property type="match status" value="1"/>
</dbReference>
<dbReference type="InterPro" id="IPR037294">
    <property type="entry name" value="ABC_BtuC-like"/>
</dbReference>
<evidence type="ECO:0000313" key="10">
    <source>
        <dbReference type="Proteomes" id="UP001238603"/>
    </source>
</evidence>
<dbReference type="RefSeq" id="WP_285981810.1">
    <property type="nucleotide sequence ID" value="NZ_JASVDS010000002.1"/>
</dbReference>
<dbReference type="PANTHER" id="PTHR30472:SF25">
    <property type="entry name" value="ABC TRANSPORTER PERMEASE PROTEIN MJ0876-RELATED"/>
    <property type="match status" value="1"/>
</dbReference>
<evidence type="ECO:0000256" key="2">
    <source>
        <dbReference type="ARBA" id="ARBA00007935"/>
    </source>
</evidence>
<keyword evidence="7 8" id="KW-0472">Membrane</keyword>
<protein>
    <submittedName>
        <fullName evidence="9">Iron ABC transporter permease</fullName>
    </submittedName>
</protein>
<evidence type="ECO:0000256" key="5">
    <source>
        <dbReference type="ARBA" id="ARBA00022692"/>
    </source>
</evidence>
<feature type="transmembrane region" description="Helical" evidence="8">
    <location>
        <begin position="54"/>
        <end position="74"/>
    </location>
</feature>
<dbReference type="Proteomes" id="UP001238603">
    <property type="component" value="Unassembled WGS sequence"/>
</dbReference>
<keyword evidence="6 8" id="KW-1133">Transmembrane helix</keyword>
<organism evidence="9 10">
    <name type="scientific">Roseateles subflavus</name>
    <dbReference type="NCBI Taxonomy" id="3053353"/>
    <lineage>
        <taxon>Bacteria</taxon>
        <taxon>Pseudomonadati</taxon>
        <taxon>Pseudomonadota</taxon>
        <taxon>Betaproteobacteria</taxon>
        <taxon>Burkholderiales</taxon>
        <taxon>Sphaerotilaceae</taxon>
        <taxon>Roseateles</taxon>
    </lineage>
</organism>
<comment type="similarity">
    <text evidence="2">Belongs to the binding-protein-dependent transport system permease family. FecCD subfamily.</text>
</comment>
<feature type="transmembrane region" description="Helical" evidence="8">
    <location>
        <begin position="232"/>
        <end position="260"/>
    </location>
</feature>
<feature type="transmembrane region" description="Helical" evidence="8">
    <location>
        <begin position="302"/>
        <end position="320"/>
    </location>
</feature>
<gene>
    <name evidence="9" type="ORF">QRD43_07195</name>
</gene>
<reference evidence="9 10" key="1">
    <citation type="submission" date="2023-06" db="EMBL/GenBank/DDBJ databases">
        <title>Pelomonas sp. APW6 16S ribosomal RNA gene genome sequencing and assembly.</title>
        <authorList>
            <person name="Woo H."/>
        </authorList>
    </citation>
    <scope>NUCLEOTIDE SEQUENCE [LARGE SCALE GENOMIC DNA]</scope>
    <source>
        <strain evidence="9 10">APW6</strain>
    </source>
</reference>
<feature type="transmembrane region" description="Helical" evidence="8">
    <location>
        <begin position="272"/>
        <end position="296"/>
    </location>
</feature>
<dbReference type="SUPFAM" id="SSF81345">
    <property type="entry name" value="ABC transporter involved in vitamin B12 uptake, BtuC"/>
    <property type="match status" value="1"/>
</dbReference>
<dbReference type="Gene3D" id="1.10.3470.10">
    <property type="entry name" value="ABC transporter involved in vitamin B12 uptake, BtuC"/>
    <property type="match status" value="1"/>
</dbReference>
<keyword evidence="5 8" id="KW-0812">Transmembrane</keyword>
<comment type="subcellular location">
    <subcellularLocation>
        <location evidence="1">Cell membrane</location>
        <topology evidence="1">Multi-pass membrane protein</topology>
    </subcellularLocation>
</comment>
<evidence type="ECO:0000313" key="9">
    <source>
        <dbReference type="EMBL" id="MDL5031692.1"/>
    </source>
</evidence>
<feature type="transmembrane region" description="Helical" evidence="8">
    <location>
        <begin position="176"/>
        <end position="204"/>
    </location>
</feature>
<feature type="transmembrane region" description="Helical" evidence="8">
    <location>
        <begin position="6"/>
        <end position="34"/>
    </location>
</feature>
<feature type="transmembrane region" description="Helical" evidence="8">
    <location>
        <begin position="144"/>
        <end position="164"/>
    </location>
</feature>
<dbReference type="InterPro" id="IPR000522">
    <property type="entry name" value="ABC_transptr_permease_BtuC"/>
</dbReference>
<feature type="transmembrane region" description="Helical" evidence="8">
    <location>
        <begin position="119"/>
        <end position="138"/>
    </location>
</feature>
<feature type="transmembrane region" description="Helical" evidence="8">
    <location>
        <begin position="86"/>
        <end position="112"/>
    </location>
</feature>
<comment type="caution">
    <text evidence="9">The sequence shown here is derived from an EMBL/GenBank/DDBJ whole genome shotgun (WGS) entry which is preliminary data.</text>
</comment>
<evidence type="ECO:0000256" key="3">
    <source>
        <dbReference type="ARBA" id="ARBA00022448"/>
    </source>
</evidence>
<evidence type="ECO:0000256" key="1">
    <source>
        <dbReference type="ARBA" id="ARBA00004651"/>
    </source>
</evidence>
<dbReference type="EMBL" id="JASVDS010000002">
    <property type="protein sequence ID" value="MDL5031692.1"/>
    <property type="molecule type" value="Genomic_DNA"/>
</dbReference>
<evidence type="ECO:0000256" key="6">
    <source>
        <dbReference type="ARBA" id="ARBA00022989"/>
    </source>
</evidence>
<evidence type="ECO:0000256" key="7">
    <source>
        <dbReference type="ARBA" id="ARBA00023136"/>
    </source>
</evidence>
<evidence type="ECO:0000256" key="8">
    <source>
        <dbReference type="SAM" id="Phobius"/>
    </source>
</evidence>
<evidence type="ECO:0000256" key="4">
    <source>
        <dbReference type="ARBA" id="ARBA00022475"/>
    </source>
</evidence>
<accession>A0ABT7LHE4</accession>
<keyword evidence="10" id="KW-1185">Reference proteome</keyword>
<dbReference type="PANTHER" id="PTHR30472">
    <property type="entry name" value="FERRIC ENTEROBACTIN TRANSPORT SYSTEM PERMEASE PROTEIN"/>
    <property type="match status" value="1"/>
</dbReference>